<name>A0A840BQE4_9RHOO</name>
<comment type="caution">
    <text evidence="1">The sequence shown here is derived from an EMBL/GenBank/DDBJ whole genome shotgun (WGS) entry which is preliminary data.</text>
</comment>
<evidence type="ECO:0000313" key="1">
    <source>
        <dbReference type="EMBL" id="MBB4014904.1"/>
    </source>
</evidence>
<organism evidence="1 2">
    <name type="scientific">Niveibacterium umoris</name>
    <dbReference type="NCBI Taxonomy" id="1193620"/>
    <lineage>
        <taxon>Bacteria</taxon>
        <taxon>Pseudomonadati</taxon>
        <taxon>Pseudomonadota</taxon>
        <taxon>Betaproteobacteria</taxon>
        <taxon>Rhodocyclales</taxon>
        <taxon>Rhodocyclaceae</taxon>
        <taxon>Niveibacterium</taxon>
    </lineage>
</organism>
<gene>
    <name evidence="1" type="ORF">GGR36_004262</name>
</gene>
<dbReference type="AlphaFoldDB" id="A0A840BQE4"/>
<accession>A0A840BQE4</accession>
<dbReference type="RefSeq" id="WP_183638402.1">
    <property type="nucleotide sequence ID" value="NZ_BAABLE010000001.1"/>
</dbReference>
<dbReference type="Proteomes" id="UP000561045">
    <property type="component" value="Unassembled WGS sequence"/>
</dbReference>
<dbReference type="EMBL" id="JACIET010000005">
    <property type="protein sequence ID" value="MBB4014904.1"/>
    <property type="molecule type" value="Genomic_DNA"/>
</dbReference>
<keyword evidence="2" id="KW-1185">Reference proteome</keyword>
<evidence type="ECO:0000313" key="2">
    <source>
        <dbReference type="Proteomes" id="UP000561045"/>
    </source>
</evidence>
<reference evidence="1 2" key="1">
    <citation type="submission" date="2020-08" db="EMBL/GenBank/DDBJ databases">
        <title>Genomic Encyclopedia of Type Strains, Phase IV (KMG-IV): sequencing the most valuable type-strain genomes for metagenomic binning, comparative biology and taxonomic classification.</title>
        <authorList>
            <person name="Goeker M."/>
        </authorList>
    </citation>
    <scope>NUCLEOTIDE SEQUENCE [LARGE SCALE GENOMIC DNA]</scope>
    <source>
        <strain evidence="1 2">DSM 106739</strain>
    </source>
</reference>
<protein>
    <submittedName>
        <fullName evidence="1">Uncharacterized protein</fullName>
    </submittedName>
</protein>
<sequence length="284" mass="30331">MPGAIQLGVGDRLIQLCNGNASLVIDAAQGGRIVSLRCEGGEVLAQPADHPENFGSTFWDAPQSMWGWPPRAVLDSGPYLSEILPCGVLLTSARDPVSGLRFSKRIERGVNGDGFIIEYGIRNEGALAVQVGPWEVTRVPGGLSFYAAGPDAKVPVSALDTVRDEAGVVWYEFDRSALETGRKHFGAAAQGWLAHVTPSRRLFVKSFDRLDLAACAPTHAPIEIWGQDGGAYVELENHGPYQTLQTGESLRYPVMWRACALPEGLAVESGCGALVALARSMAAC</sequence>
<proteinExistence type="predicted"/>